<evidence type="ECO:0000256" key="1">
    <source>
        <dbReference type="SAM" id="SignalP"/>
    </source>
</evidence>
<feature type="signal peptide" evidence="1">
    <location>
        <begin position="1"/>
        <end position="28"/>
    </location>
</feature>
<dbReference type="PROSITE" id="PS51257">
    <property type="entry name" value="PROKAR_LIPOPROTEIN"/>
    <property type="match status" value="1"/>
</dbReference>
<feature type="chain" id="PRO_5039732007" evidence="1">
    <location>
        <begin position="29"/>
        <end position="132"/>
    </location>
</feature>
<evidence type="ECO:0000313" key="2">
    <source>
        <dbReference type="EMBL" id="GFR38808.1"/>
    </source>
</evidence>
<reference evidence="2" key="1">
    <citation type="submission" date="2020-08" db="EMBL/GenBank/DDBJ databases">
        <authorList>
            <person name="Uke A."/>
            <person name="Chhe C."/>
            <person name="Baramee S."/>
            <person name="Kosugi A."/>
        </authorList>
    </citation>
    <scope>NUCLEOTIDE SEQUENCE</scope>
    <source>
        <strain evidence="2">DA-C8</strain>
    </source>
</reference>
<evidence type="ECO:0000313" key="3">
    <source>
        <dbReference type="Proteomes" id="UP000654993"/>
    </source>
</evidence>
<accession>A0A916QGX6</accession>
<sequence length="132" mass="15021">MPSKRKAVMMICIYISLLLMLFSGCSESNSTNNHYSYTSTRNFYRDEYDPQYRHYDDIIPVDKTTSKAIEIASHVSSGAIIVQVFDPEGQEVLTLSIDKPTRESIPIDEKYGEWKVRISIDEDTEGSITVAN</sequence>
<reference evidence="2" key="2">
    <citation type="journal article" date="2021" name="Data Brief">
        <title>Draft genome sequence data of the facultative, thermophilic, xylanolytic bacterium Paenibacillus sp. strain DA-C8.</title>
        <authorList>
            <person name="Chhe C."/>
            <person name="Uke A."/>
            <person name="Baramee S."/>
            <person name="Ungkulpasvich U."/>
            <person name="Tachaapaikoon C."/>
            <person name="Pason P."/>
            <person name="Waeonukul R."/>
            <person name="Ratanakhanokchai K."/>
            <person name="Kosugi A."/>
        </authorList>
    </citation>
    <scope>NUCLEOTIDE SEQUENCE</scope>
    <source>
        <strain evidence="2">DA-C8</strain>
    </source>
</reference>
<keyword evidence="1" id="KW-0732">Signal</keyword>
<dbReference type="AlphaFoldDB" id="A0A916QGX6"/>
<dbReference type="EMBL" id="BMAQ01000028">
    <property type="protein sequence ID" value="GFR38808.1"/>
    <property type="molecule type" value="Genomic_DNA"/>
</dbReference>
<dbReference type="RefSeq" id="WP_200967033.1">
    <property type="nucleotide sequence ID" value="NZ_BMAQ01000028.1"/>
</dbReference>
<gene>
    <name evidence="2" type="ORF">PRECH8_21040</name>
</gene>
<proteinExistence type="predicted"/>
<dbReference type="Proteomes" id="UP000654993">
    <property type="component" value="Unassembled WGS sequence"/>
</dbReference>
<keyword evidence="3" id="KW-1185">Reference proteome</keyword>
<organism evidence="2 3">
    <name type="scientific">Insulibacter thermoxylanivorax</name>
    <dbReference type="NCBI Taxonomy" id="2749268"/>
    <lineage>
        <taxon>Bacteria</taxon>
        <taxon>Bacillati</taxon>
        <taxon>Bacillota</taxon>
        <taxon>Bacilli</taxon>
        <taxon>Bacillales</taxon>
        <taxon>Paenibacillaceae</taxon>
        <taxon>Insulibacter</taxon>
    </lineage>
</organism>
<protein>
    <submittedName>
        <fullName evidence="2">Uncharacterized protein</fullName>
    </submittedName>
</protein>
<comment type="caution">
    <text evidence="2">The sequence shown here is derived from an EMBL/GenBank/DDBJ whole genome shotgun (WGS) entry which is preliminary data.</text>
</comment>
<name>A0A916QGX6_9BACL</name>